<protein>
    <submittedName>
        <fullName evidence="3">Nudix hydrolase 3</fullName>
    </submittedName>
</protein>
<sequence length="58" mass="6534">MLITNFFVKIEDAVESLSREILTIQAKGDKEAAGLLLQRYSVMTEPLKIALKVLENIQ</sequence>
<dbReference type="PANTHER" id="PTHR23422">
    <property type="entry name" value="DIPEPTIDYL PEPTIDASE III-RELATED"/>
    <property type="match status" value="1"/>
</dbReference>
<organism evidence="3 4">
    <name type="scientific">Stylosanthes scabra</name>
    <dbReference type="NCBI Taxonomy" id="79078"/>
    <lineage>
        <taxon>Eukaryota</taxon>
        <taxon>Viridiplantae</taxon>
        <taxon>Streptophyta</taxon>
        <taxon>Embryophyta</taxon>
        <taxon>Tracheophyta</taxon>
        <taxon>Spermatophyta</taxon>
        <taxon>Magnoliopsida</taxon>
        <taxon>eudicotyledons</taxon>
        <taxon>Gunneridae</taxon>
        <taxon>Pentapetalae</taxon>
        <taxon>rosids</taxon>
        <taxon>fabids</taxon>
        <taxon>Fabales</taxon>
        <taxon>Fabaceae</taxon>
        <taxon>Papilionoideae</taxon>
        <taxon>50 kb inversion clade</taxon>
        <taxon>dalbergioids sensu lato</taxon>
        <taxon>Dalbergieae</taxon>
        <taxon>Pterocarpus clade</taxon>
        <taxon>Stylosanthes</taxon>
    </lineage>
</organism>
<evidence type="ECO:0000256" key="1">
    <source>
        <dbReference type="ARBA" id="ARBA00022723"/>
    </source>
</evidence>
<keyword evidence="4" id="KW-1185">Reference proteome</keyword>
<comment type="caution">
    <text evidence="3">The sequence shown here is derived from an EMBL/GenBank/DDBJ whole genome shotgun (WGS) entry which is preliminary data.</text>
</comment>
<feature type="non-terminal residue" evidence="3">
    <location>
        <position position="58"/>
    </location>
</feature>
<name>A0ABU6Y149_9FABA</name>
<keyword evidence="1" id="KW-0479">Metal-binding</keyword>
<dbReference type="InterPro" id="IPR039461">
    <property type="entry name" value="Peptidase_M49"/>
</dbReference>
<dbReference type="PANTHER" id="PTHR23422:SF9">
    <property type="entry name" value="ZN-DEPENDENT HYDROLASE"/>
    <property type="match status" value="1"/>
</dbReference>
<evidence type="ECO:0000313" key="4">
    <source>
        <dbReference type="Proteomes" id="UP001341840"/>
    </source>
</evidence>
<evidence type="ECO:0000256" key="2">
    <source>
        <dbReference type="ARBA" id="ARBA00022801"/>
    </source>
</evidence>
<gene>
    <name evidence="3" type="primary">NUDT3_3</name>
    <name evidence="3" type="ORF">PIB30_115802</name>
</gene>
<dbReference type="Proteomes" id="UP001341840">
    <property type="component" value="Unassembled WGS sequence"/>
</dbReference>
<proteinExistence type="predicted"/>
<dbReference type="GO" id="GO:0016787">
    <property type="term" value="F:hydrolase activity"/>
    <property type="evidence" value="ECO:0007669"/>
    <property type="project" value="UniProtKB-KW"/>
</dbReference>
<dbReference type="EMBL" id="JASCZI010225254">
    <property type="protein sequence ID" value="MED6203475.1"/>
    <property type="molecule type" value="Genomic_DNA"/>
</dbReference>
<reference evidence="3 4" key="1">
    <citation type="journal article" date="2023" name="Plants (Basel)">
        <title>Bridging the Gap: Combining Genomics and Transcriptomics Approaches to Understand Stylosanthes scabra, an Orphan Legume from the Brazilian Caatinga.</title>
        <authorList>
            <person name="Ferreira-Neto J.R.C."/>
            <person name="da Silva M.D."/>
            <person name="Binneck E."/>
            <person name="de Melo N.F."/>
            <person name="da Silva R.H."/>
            <person name="de Melo A.L.T.M."/>
            <person name="Pandolfi V."/>
            <person name="Bustamante F.O."/>
            <person name="Brasileiro-Vidal A.C."/>
            <person name="Benko-Iseppon A.M."/>
        </authorList>
    </citation>
    <scope>NUCLEOTIDE SEQUENCE [LARGE SCALE GENOMIC DNA]</scope>
    <source>
        <tissue evidence="3">Leaves</tissue>
    </source>
</reference>
<keyword evidence="2 3" id="KW-0378">Hydrolase</keyword>
<accession>A0ABU6Y149</accession>
<evidence type="ECO:0000313" key="3">
    <source>
        <dbReference type="EMBL" id="MED6203475.1"/>
    </source>
</evidence>